<dbReference type="InterPro" id="IPR017871">
    <property type="entry name" value="ABC_transporter-like_CS"/>
</dbReference>
<keyword evidence="4 6" id="KW-0067">ATP-binding</keyword>
<dbReference type="PANTHER" id="PTHR43553">
    <property type="entry name" value="HEAVY METAL TRANSPORTER"/>
    <property type="match status" value="1"/>
</dbReference>
<evidence type="ECO:0000259" key="5">
    <source>
        <dbReference type="PROSITE" id="PS50893"/>
    </source>
</evidence>
<dbReference type="SMART" id="SM00382">
    <property type="entry name" value="AAA"/>
    <property type="match status" value="1"/>
</dbReference>
<organism evidence="6 7">
    <name type="scientific">Thiorhodovibrio winogradskyi</name>
    <dbReference type="NCBI Taxonomy" id="77007"/>
    <lineage>
        <taxon>Bacteria</taxon>
        <taxon>Pseudomonadati</taxon>
        <taxon>Pseudomonadota</taxon>
        <taxon>Gammaproteobacteria</taxon>
        <taxon>Chromatiales</taxon>
        <taxon>Chromatiaceae</taxon>
        <taxon>Thiorhodovibrio</taxon>
    </lineage>
</organism>
<dbReference type="EMBL" id="CP121472">
    <property type="protein sequence ID" value="WPL17401.1"/>
    <property type="molecule type" value="Genomic_DNA"/>
</dbReference>
<dbReference type="InterPro" id="IPR003593">
    <property type="entry name" value="AAA+_ATPase"/>
</dbReference>
<name>A0ABZ0SAS7_9GAMM</name>
<keyword evidence="2" id="KW-0813">Transport</keyword>
<proteinExistence type="inferred from homology"/>
<evidence type="ECO:0000313" key="6">
    <source>
        <dbReference type="EMBL" id="WPL17401.1"/>
    </source>
</evidence>
<dbReference type="RefSeq" id="WP_328987910.1">
    <property type="nucleotide sequence ID" value="NZ_CP121472.1"/>
</dbReference>
<evidence type="ECO:0000256" key="2">
    <source>
        <dbReference type="ARBA" id="ARBA00022448"/>
    </source>
</evidence>
<keyword evidence="3" id="KW-0547">Nucleotide-binding</keyword>
<reference evidence="6 7" key="1">
    <citation type="journal article" date="2023" name="Microorganisms">
        <title>Thiorhodovibrio frisius and Trv. litoralis spp. nov., Two Novel Members from a Clade of Fastidious Purple Sulfur Bacteria That Exhibit Unique Red-Shifted Light-Harvesting Capabilities.</title>
        <authorList>
            <person name="Methner A."/>
            <person name="Kuzyk S.B."/>
            <person name="Petersen J."/>
            <person name="Bauer S."/>
            <person name="Brinkmann H."/>
            <person name="Sichau K."/>
            <person name="Wanner G."/>
            <person name="Wolf J."/>
            <person name="Neumann-Schaal M."/>
            <person name="Henke P."/>
            <person name="Tank M."/>
            <person name="Sproer C."/>
            <person name="Bunk B."/>
            <person name="Overmann J."/>
        </authorList>
    </citation>
    <scope>NUCLEOTIDE SEQUENCE [LARGE SCALE GENOMIC DNA]</scope>
    <source>
        <strain evidence="6 7">DSM 6702</strain>
    </source>
</reference>
<keyword evidence="6" id="KW-0378">Hydrolase</keyword>
<evidence type="ECO:0000256" key="3">
    <source>
        <dbReference type="ARBA" id="ARBA00022741"/>
    </source>
</evidence>
<dbReference type="PROSITE" id="PS00211">
    <property type="entry name" value="ABC_TRANSPORTER_1"/>
    <property type="match status" value="1"/>
</dbReference>
<dbReference type="InterPro" id="IPR050095">
    <property type="entry name" value="ECF_ABC_transporter_ATP-bd"/>
</dbReference>
<evidence type="ECO:0000313" key="7">
    <source>
        <dbReference type="Proteomes" id="UP001432180"/>
    </source>
</evidence>
<evidence type="ECO:0000256" key="1">
    <source>
        <dbReference type="ARBA" id="ARBA00005417"/>
    </source>
</evidence>
<protein>
    <submittedName>
        <fullName evidence="6">Cobalt import ATP-binding protein CbiO</fullName>
        <ecNumber evidence="6">3.6.3.-</ecNumber>
    </submittedName>
</protein>
<dbReference type="InterPro" id="IPR015856">
    <property type="entry name" value="ABC_transpr_CbiO/EcfA_su"/>
</dbReference>
<dbReference type="Pfam" id="PF00005">
    <property type="entry name" value="ABC_tran"/>
    <property type="match status" value="1"/>
</dbReference>
<dbReference type="CDD" id="cd03225">
    <property type="entry name" value="ABC_cobalt_CbiO_domain1"/>
    <property type="match status" value="1"/>
</dbReference>
<feature type="domain" description="ABC transporter" evidence="5">
    <location>
        <begin position="6"/>
        <end position="225"/>
    </location>
</feature>
<evidence type="ECO:0000256" key="4">
    <source>
        <dbReference type="ARBA" id="ARBA00022840"/>
    </source>
</evidence>
<dbReference type="PANTHER" id="PTHR43553:SF24">
    <property type="entry name" value="ENERGY-COUPLING FACTOR TRANSPORTER ATP-BINDING PROTEIN ECFA1"/>
    <property type="match status" value="1"/>
</dbReference>
<dbReference type="PROSITE" id="PS50893">
    <property type="entry name" value="ABC_TRANSPORTER_2"/>
    <property type="match status" value="1"/>
</dbReference>
<gene>
    <name evidence="6" type="primary">cbiO</name>
    <name evidence="6" type="ORF">Thiowin_02408</name>
</gene>
<accession>A0ABZ0SAS7</accession>
<keyword evidence="7" id="KW-1185">Reference proteome</keyword>
<dbReference type="GO" id="GO:0016787">
    <property type="term" value="F:hydrolase activity"/>
    <property type="evidence" value="ECO:0007669"/>
    <property type="project" value="UniProtKB-KW"/>
</dbReference>
<dbReference type="EC" id="3.6.3.-" evidence="6"/>
<dbReference type="Proteomes" id="UP001432180">
    <property type="component" value="Chromosome"/>
</dbReference>
<comment type="similarity">
    <text evidence="1">Belongs to the ABC transporter superfamily.</text>
</comment>
<dbReference type="SUPFAM" id="SSF52540">
    <property type="entry name" value="P-loop containing nucleoside triphosphate hydrolases"/>
    <property type="match status" value="1"/>
</dbReference>
<sequence length="225" mass="24615">MTAPLIELRQITFGFPDRNVLQNLDFTLHPRERVALVGPNGAGKTTLLHLLVGLHRPSAGEILIFGQARRVESDFVRVRARVGLMFQDSDDQLFCPTVLEDVAFGPLNLGRSPAEAQADAEQTLAALGLEGFAERITYRLSAGEKRLVALATVLAMRPDVLLLDEPTTGLDEPSEARLLAHLEGLDQAMVIVSHDRGVLERLATRVVGLKQGRTMDLPRLCPRGV</sequence>
<dbReference type="InterPro" id="IPR003439">
    <property type="entry name" value="ABC_transporter-like_ATP-bd"/>
</dbReference>
<dbReference type="Gene3D" id="3.40.50.300">
    <property type="entry name" value="P-loop containing nucleotide triphosphate hydrolases"/>
    <property type="match status" value="1"/>
</dbReference>
<dbReference type="GO" id="GO:0005524">
    <property type="term" value="F:ATP binding"/>
    <property type="evidence" value="ECO:0007669"/>
    <property type="project" value="UniProtKB-KW"/>
</dbReference>
<dbReference type="InterPro" id="IPR027417">
    <property type="entry name" value="P-loop_NTPase"/>
</dbReference>